<keyword evidence="1" id="KW-0812">Transmembrane</keyword>
<feature type="transmembrane region" description="Helical" evidence="1">
    <location>
        <begin position="71"/>
        <end position="91"/>
    </location>
</feature>
<keyword evidence="1" id="KW-0472">Membrane</keyword>
<evidence type="ECO:0000256" key="1">
    <source>
        <dbReference type="SAM" id="Phobius"/>
    </source>
</evidence>
<feature type="transmembrane region" description="Helical" evidence="1">
    <location>
        <begin position="98"/>
        <end position="118"/>
    </location>
</feature>
<organism evidence="3 4">
    <name type="scientific">Pythium oligandrum</name>
    <name type="common">Mycoparasitic fungus</name>
    <dbReference type="NCBI Taxonomy" id="41045"/>
    <lineage>
        <taxon>Eukaryota</taxon>
        <taxon>Sar</taxon>
        <taxon>Stramenopiles</taxon>
        <taxon>Oomycota</taxon>
        <taxon>Peronosporomycetes</taxon>
        <taxon>Pythiales</taxon>
        <taxon>Pythiaceae</taxon>
        <taxon>Pythium</taxon>
    </lineage>
</organism>
<dbReference type="OrthoDB" id="2016540at2759"/>
<accession>A0A8K1C3Q1</accession>
<keyword evidence="1" id="KW-1133">Transmembrane helix</keyword>
<keyword evidence="4" id="KW-1185">Reference proteome</keyword>
<comment type="caution">
    <text evidence="3">The sequence shown here is derived from an EMBL/GenBank/DDBJ whole genome shotgun (WGS) entry which is preliminary data.</text>
</comment>
<dbReference type="InterPro" id="IPR032816">
    <property type="entry name" value="VTT_dom"/>
</dbReference>
<dbReference type="AlphaFoldDB" id="A0A8K1C3Q1"/>
<gene>
    <name evidence="3" type="ORF">Poli38472_008545</name>
</gene>
<reference evidence="3" key="1">
    <citation type="submission" date="2019-03" db="EMBL/GenBank/DDBJ databases">
        <title>Long read genome sequence of the mycoparasitic Pythium oligandrum ATCC 38472 isolated from sugarbeet rhizosphere.</title>
        <authorList>
            <person name="Gaulin E."/>
        </authorList>
    </citation>
    <scope>NUCLEOTIDE SEQUENCE</scope>
    <source>
        <strain evidence="3">ATCC 38472_TT</strain>
    </source>
</reference>
<evidence type="ECO:0000259" key="2">
    <source>
        <dbReference type="Pfam" id="PF09335"/>
    </source>
</evidence>
<evidence type="ECO:0000313" key="3">
    <source>
        <dbReference type="EMBL" id="TMW55897.1"/>
    </source>
</evidence>
<dbReference type="Pfam" id="PF09335">
    <property type="entry name" value="VTT_dom"/>
    <property type="match status" value="1"/>
</dbReference>
<dbReference type="Proteomes" id="UP000794436">
    <property type="component" value="Unassembled WGS sequence"/>
</dbReference>
<feature type="transmembrane region" description="Helical" evidence="1">
    <location>
        <begin position="130"/>
        <end position="157"/>
    </location>
</feature>
<feature type="domain" description="VTT" evidence="2">
    <location>
        <begin position="212"/>
        <end position="312"/>
    </location>
</feature>
<dbReference type="EMBL" id="SPLM01000146">
    <property type="protein sequence ID" value="TMW55897.1"/>
    <property type="molecule type" value="Genomic_DNA"/>
</dbReference>
<proteinExistence type="predicted"/>
<sequence length="426" mass="48278">MTQSLSSVYVVTPWRTNASEDEREKKQKQKQSGISSVVCTMSAKSKEVTALAEKLRQERKKLTLFRRPFSVLYHFSIVLVRFLKWLALYLLQHNATRFLVLPLALLWVAASVTEGAHHKYLDEFNLTVEFVVWWFGLGVLSSVGLGTGMHSGILFLFPHIFMVVQGAEACKSLNFDSRRDMWFRSFDTDCAPALDAAPVTFFAIFLKVFWPCALWGAGTAAGEIPPYALSRAARLAGQRNEEFEEITESKSQYNILNWMKDWMIKFLEKNGFWGVLLMSAWPNVAFDLCGICCGHFLMPFWTFFGATLIGKALIKVNMQAAFFITIFTDEHMKRVEAFIASVSPPEWKLDARVSEFLLECREKFHSARQQASVEHAAGGAAKTSVISQVGSYVMVAFIAYFAISCIEQFAQQHAAEEDEEKLKKLE</sequence>
<protein>
    <recommendedName>
        <fullName evidence="2">VTT domain-containing protein</fullName>
    </recommendedName>
</protein>
<name>A0A8K1C3Q1_PYTOL</name>
<evidence type="ECO:0000313" key="4">
    <source>
        <dbReference type="Proteomes" id="UP000794436"/>
    </source>
</evidence>